<accession>A0A7U2ER17</accession>
<feature type="non-terminal residue" evidence="1">
    <location>
        <position position="1"/>
    </location>
</feature>
<proteinExistence type="predicted"/>
<evidence type="ECO:0000313" key="1">
    <source>
        <dbReference type="EMBL" id="QRC90393.1"/>
    </source>
</evidence>
<organism evidence="1 2">
    <name type="scientific">Phaeosphaeria nodorum (strain SN15 / ATCC MYA-4574 / FGSC 10173)</name>
    <name type="common">Glume blotch fungus</name>
    <name type="synonym">Parastagonospora nodorum</name>
    <dbReference type="NCBI Taxonomy" id="321614"/>
    <lineage>
        <taxon>Eukaryota</taxon>
        <taxon>Fungi</taxon>
        <taxon>Dikarya</taxon>
        <taxon>Ascomycota</taxon>
        <taxon>Pezizomycotina</taxon>
        <taxon>Dothideomycetes</taxon>
        <taxon>Pleosporomycetidae</taxon>
        <taxon>Pleosporales</taxon>
        <taxon>Pleosporineae</taxon>
        <taxon>Phaeosphaeriaceae</taxon>
        <taxon>Parastagonospora</taxon>
    </lineage>
</organism>
<dbReference type="EMBL" id="CP069023">
    <property type="protein sequence ID" value="QRC90393.1"/>
    <property type="molecule type" value="Genomic_DNA"/>
</dbReference>
<gene>
    <name evidence="1" type="ORF">JI435_306780</name>
</gene>
<dbReference type="AlphaFoldDB" id="A0A7U2ER17"/>
<dbReference type="VEuPathDB" id="FungiDB:JI435_306780"/>
<name>A0A7U2ER17_PHANO</name>
<protein>
    <submittedName>
        <fullName evidence="1">Uncharacterized protein</fullName>
    </submittedName>
</protein>
<reference evidence="2" key="1">
    <citation type="journal article" date="2021" name="BMC Genomics">
        <title>Chromosome-level genome assembly and manually-curated proteome of model necrotroph Parastagonospora nodorum Sn15 reveals a genome-wide trove of candidate effector homologs, and redundancy of virulence-related functions within an accessory chromosome.</title>
        <authorList>
            <person name="Bertazzoni S."/>
            <person name="Jones D.A.B."/>
            <person name="Phan H.T."/>
            <person name="Tan K.-C."/>
            <person name="Hane J.K."/>
        </authorList>
    </citation>
    <scope>NUCLEOTIDE SEQUENCE [LARGE SCALE GENOMIC DNA]</scope>
    <source>
        <strain evidence="2">SN15 / ATCC MYA-4574 / FGSC 10173)</strain>
    </source>
</reference>
<dbReference type="Proteomes" id="UP000663193">
    <property type="component" value="Chromosome 1"/>
</dbReference>
<keyword evidence="2" id="KW-1185">Reference proteome</keyword>
<sequence length="156" mass="17588">TPLCLVNIIMATPTPAAPVRRPRDKGHSKSRSWCTVVCRPQVLAVGGARCACSECVSLGTAPRPSWLSWLSWLLWGRCIFSFDAYTPCSHARRCHAHLATFQVGRLAFSMTSKPPSLLPRFLLARRLRTGYLPRRPRQRPCPRSTPPAKYLYKCPR</sequence>
<evidence type="ECO:0000313" key="2">
    <source>
        <dbReference type="Proteomes" id="UP000663193"/>
    </source>
</evidence>